<organism evidence="8 9">
    <name type="scientific">Arachis hypogaea</name>
    <name type="common">Peanut</name>
    <dbReference type="NCBI Taxonomy" id="3818"/>
    <lineage>
        <taxon>Eukaryota</taxon>
        <taxon>Viridiplantae</taxon>
        <taxon>Streptophyta</taxon>
        <taxon>Embryophyta</taxon>
        <taxon>Tracheophyta</taxon>
        <taxon>Spermatophyta</taxon>
        <taxon>Magnoliopsida</taxon>
        <taxon>eudicotyledons</taxon>
        <taxon>Gunneridae</taxon>
        <taxon>Pentapetalae</taxon>
        <taxon>rosids</taxon>
        <taxon>fabids</taxon>
        <taxon>Fabales</taxon>
        <taxon>Fabaceae</taxon>
        <taxon>Papilionoideae</taxon>
        <taxon>50 kb inversion clade</taxon>
        <taxon>dalbergioids sensu lato</taxon>
        <taxon>Dalbergieae</taxon>
        <taxon>Pterocarpus clade</taxon>
        <taxon>Arachis</taxon>
    </lineage>
</organism>
<evidence type="ECO:0000256" key="7">
    <source>
        <dbReference type="SAM" id="MobiDB-lite"/>
    </source>
</evidence>
<keyword evidence="9" id="KW-1185">Reference proteome</keyword>
<evidence type="ECO:0000313" key="8">
    <source>
        <dbReference type="EMBL" id="RYR05734.1"/>
    </source>
</evidence>
<accession>A0A444YV19</accession>
<feature type="compositionally biased region" description="Basic residues" evidence="7">
    <location>
        <begin position="1"/>
        <end position="14"/>
    </location>
</feature>
<dbReference type="EMBL" id="SDMP01000016">
    <property type="protein sequence ID" value="RYR05734.1"/>
    <property type="molecule type" value="Genomic_DNA"/>
</dbReference>
<evidence type="ECO:0000256" key="3">
    <source>
        <dbReference type="ARBA" id="ARBA00022980"/>
    </source>
</evidence>
<dbReference type="PANTHER" id="PTHR35693">
    <property type="entry name" value="EXPRESSED PROTEIN"/>
    <property type="match status" value="1"/>
</dbReference>
<evidence type="ECO:0000256" key="1">
    <source>
        <dbReference type="ARBA" id="ARBA00004173"/>
    </source>
</evidence>
<keyword evidence="4" id="KW-0496">Mitochondrion</keyword>
<comment type="similarity">
    <text evidence="2">Belongs to the mitochondrion-specific ribosomal protein mS23 family.</text>
</comment>
<proteinExistence type="inferred from homology"/>
<name>A0A444YV19_ARAHY</name>
<dbReference type="PANTHER" id="PTHR35693:SF1">
    <property type="entry name" value="EXPRESSED PROTEIN"/>
    <property type="match status" value="1"/>
</dbReference>
<evidence type="ECO:0000256" key="5">
    <source>
        <dbReference type="ARBA" id="ARBA00023274"/>
    </source>
</evidence>
<comment type="caution">
    <text evidence="8">The sequence shown here is derived from an EMBL/GenBank/DDBJ whole genome shotgun (WGS) entry which is preliminary data.</text>
</comment>
<reference evidence="8 9" key="1">
    <citation type="submission" date="2019-01" db="EMBL/GenBank/DDBJ databases">
        <title>Sequencing of cultivated peanut Arachis hypogaea provides insights into genome evolution and oil improvement.</title>
        <authorList>
            <person name="Chen X."/>
        </authorList>
    </citation>
    <scope>NUCLEOTIDE SEQUENCE [LARGE SCALE GENOMIC DNA]</scope>
    <source>
        <strain evidence="9">cv. Fuhuasheng</strain>
        <tissue evidence="8">Leaves</tissue>
    </source>
</reference>
<protein>
    <recommendedName>
        <fullName evidence="6">Small ribosomal subunit protein mS23</fullName>
    </recommendedName>
</protein>
<feature type="region of interest" description="Disordered" evidence="7">
    <location>
        <begin position="1"/>
        <end position="47"/>
    </location>
</feature>
<dbReference type="STRING" id="3818.A0A444YV19"/>
<feature type="compositionally biased region" description="Polar residues" evidence="7">
    <location>
        <begin position="26"/>
        <end position="37"/>
    </location>
</feature>
<evidence type="ECO:0000313" key="9">
    <source>
        <dbReference type="Proteomes" id="UP000289738"/>
    </source>
</evidence>
<gene>
    <name evidence="8" type="ORF">Ahy_B06g085555</name>
</gene>
<evidence type="ECO:0000256" key="2">
    <source>
        <dbReference type="ARBA" id="ARBA00009864"/>
    </source>
</evidence>
<dbReference type="InterPro" id="IPR059242">
    <property type="entry name" value="mS23_dom"/>
</dbReference>
<evidence type="ECO:0000256" key="6">
    <source>
        <dbReference type="ARBA" id="ARBA00035137"/>
    </source>
</evidence>
<evidence type="ECO:0000256" key="4">
    <source>
        <dbReference type="ARBA" id="ARBA00023128"/>
    </source>
</evidence>
<comment type="subcellular location">
    <subcellularLocation>
        <location evidence="1">Mitochondrion</location>
    </subcellularLocation>
</comment>
<keyword evidence="3" id="KW-0689">Ribosomal protein</keyword>
<keyword evidence="5" id="KW-0687">Ribonucleoprotein</keyword>
<sequence length="235" mass="27183">MKASKRIQSKRKGFMVKPQSIPDEFASSTSTPESSENISEKRKKKRKEALKMSFMRGNLLSKTRKLVKGMAKAEPLWLKAMEEAPPATFPRAEGKIQTITLPEDAYVKKFYNKYPDSKYHDPIKISAFDHPPSRIYALRVLELKEQGINEEQAMAVADMEYLAEKKEKKKAYARLKQIARLQGKKPPPNPYPSAIKEIQAEERKYVRDRFHNPKIREILEQQKAEANQRFGDSGW</sequence>
<dbReference type="CDD" id="cd23701">
    <property type="entry name" value="At1g26750"/>
    <property type="match status" value="1"/>
</dbReference>
<dbReference type="AlphaFoldDB" id="A0A444YV19"/>
<dbReference type="Proteomes" id="UP000289738">
    <property type="component" value="Chromosome B06"/>
</dbReference>